<comment type="function">
    <text evidence="2 7">Catalyzes the formation of N(7)-methylguanine at position 46 (m7G46) in tRNA.</text>
</comment>
<feature type="binding site" evidence="7">
    <location>
        <position position="157"/>
    </location>
    <ligand>
        <name>substrate</name>
    </ligand>
</feature>
<feature type="binding site" evidence="7">
    <location>
        <position position="72"/>
    </location>
    <ligand>
        <name>S-adenosyl-L-methionine</name>
        <dbReference type="ChEBI" id="CHEBI:59789"/>
    </ligand>
</feature>
<comment type="caution">
    <text evidence="8">The sequence shown here is derived from an EMBL/GenBank/DDBJ whole genome shotgun (WGS) entry which is preliminary data.</text>
</comment>
<keyword evidence="5 7" id="KW-0949">S-adenosyl-L-methionine</keyword>
<evidence type="ECO:0000313" key="8">
    <source>
        <dbReference type="EMBL" id="KOF01404.1"/>
    </source>
</evidence>
<feature type="binding site" evidence="7">
    <location>
        <begin position="198"/>
        <end position="201"/>
    </location>
    <ligand>
        <name>substrate</name>
    </ligand>
</feature>
<dbReference type="InterPro" id="IPR003358">
    <property type="entry name" value="tRNA_(Gua-N-7)_MeTrfase_Trmb"/>
</dbReference>
<gene>
    <name evidence="7" type="primary">trmB</name>
    <name evidence="8" type="ORF">OB69_17795</name>
</gene>
<evidence type="ECO:0000256" key="5">
    <source>
        <dbReference type="ARBA" id="ARBA00022691"/>
    </source>
</evidence>
<dbReference type="PROSITE" id="PS51625">
    <property type="entry name" value="SAM_MT_TRMB"/>
    <property type="match status" value="1"/>
</dbReference>
<dbReference type="GO" id="GO:0008176">
    <property type="term" value="F:tRNA (guanine(46)-N7)-methyltransferase activity"/>
    <property type="evidence" value="ECO:0007669"/>
    <property type="project" value="UniProtKB-UniRule"/>
</dbReference>
<dbReference type="OrthoDB" id="9802090at2"/>
<keyword evidence="4 7" id="KW-0808">Transferase</keyword>
<dbReference type="PANTHER" id="PTHR23417">
    <property type="entry name" value="3-DEOXY-D-MANNO-OCTULOSONIC-ACID TRANSFERASE/TRNA GUANINE-N 7 - -METHYLTRANSFERASE"/>
    <property type="match status" value="1"/>
</dbReference>
<evidence type="ECO:0000256" key="6">
    <source>
        <dbReference type="ARBA" id="ARBA00022694"/>
    </source>
</evidence>
<evidence type="ECO:0000256" key="4">
    <source>
        <dbReference type="ARBA" id="ARBA00022679"/>
    </source>
</evidence>
<dbReference type="SUPFAM" id="SSF53335">
    <property type="entry name" value="S-adenosyl-L-methionine-dependent methyltransferases"/>
    <property type="match status" value="1"/>
</dbReference>
<protein>
    <recommendedName>
        <fullName evidence="7">tRNA (guanine-N(7)-)-methyltransferase</fullName>
        <ecNumber evidence="7">2.1.1.33</ecNumber>
    </recommendedName>
    <alternativeName>
        <fullName evidence="7">tRNA (guanine(46)-N(7))-methyltransferase</fullName>
    </alternativeName>
    <alternativeName>
        <fullName evidence="7">tRNA(m7G46)-methyltransferase</fullName>
    </alternativeName>
</protein>
<keyword evidence="9" id="KW-1185">Reference proteome</keyword>
<dbReference type="EC" id="2.1.1.33" evidence="7"/>
<dbReference type="PANTHER" id="PTHR23417:SF14">
    <property type="entry name" value="PENTACOTRIPEPTIDE-REPEAT REGION OF PRORP DOMAIN-CONTAINING PROTEIN"/>
    <property type="match status" value="1"/>
</dbReference>
<comment type="similarity">
    <text evidence="7">Belongs to the class I-like SAM-binding methyltransferase superfamily. TrmB family.</text>
</comment>
<dbReference type="PATRIC" id="fig|1566026.4.peg.2203"/>
<feature type="binding site" evidence="7">
    <location>
        <position position="47"/>
    </location>
    <ligand>
        <name>S-adenosyl-L-methionine</name>
        <dbReference type="ChEBI" id="CHEBI:59789"/>
    </ligand>
</feature>
<evidence type="ECO:0000256" key="1">
    <source>
        <dbReference type="ARBA" id="ARBA00000142"/>
    </source>
</evidence>
<dbReference type="HAMAP" id="MF_01057">
    <property type="entry name" value="tRNA_methyltr_TrmB"/>
    <property type="match status" value="1"/>
</dbReference>
<keyword evidence="3 7" id="KW-0489">Methyltransferase</keyword>
<dbReference type="GO" id="GO:0043527">
    <property type="term" value="C:tRNA methyltransferase complex"/>
    <property type="evidence" value="ECO:0007669"/>
    <property type="project" value="TreeGrafter"/>
</dbReference>
<dbReference type="NCBIfam" id="TIGR00091">
    <property type="entry name" value="tRNA (guanosine(46)-N7)-methyltransferase TrmB"/>
    <property type="match status" value="1"/>
</dbReference>
<dbReference type="NCBIfam" id="NF001080">
    <property type="entry name" value="PRK00121.2-2"/>
    <property type="match status" value="1"/>
</dbReference>
<dbReference type="Proteomes" id="UP000036908">
    <property type="component" value="Unassembled WGS sequence"/>
</dbReference>
<feature type="binding site" evidence="7">
    <location>
        <position position="121"/>
    </location>
    <ligand>
        <name>S-adenosyl-L-methionine</name>
        <dbReference type="ChEBI" id="CHEBI:59789"/>
    </ligand>
</feature>
<reference evidence="9" key="1">
    <citation type="submission" date="2014-11" db="EMBL/GenBank/DDBJ databases">
        <title>Genome sequencing of Roseivirga sp. D-25.</title>
        <authorList>
            <person name="Selvaratnam C."/>
            <person name="Thevarajoo S."/>
            <person name="Goh K.M."/>
            <person name="Eee R."/>
            <person name="Chan K.-G."/>
            <person name="Chong C.S."/>
        </authorList>
    </citation>
    <scope>NUCLEOTIDE SEQUENCE [LARGE SCALE GENOMIC DNA]</scope>
    <source>
        <strain evidence="9">D-25</strain>
    </source>
</reference>
<keyword evidence="6 7" id="KW-0819">tRNA processing</keyword>
<dbReference type="EMBL" id="JSVA01000033">
    <property type="protein sequence ID" value="KOF01404.1"/>
    <property type="molecule type" value="Genomic_DNA"/>
</dbReference>
<name>A0A0L8AG82_9BACT</name>
<sequence>MSRQKQKRFEELKERENVLEDYKALYTQLKGNWNKLYFKNDHPITVEMGCGRGEYTTGLARVYPNRNFVGVDVKGDRLWVGSTQAIEENLTNVAFLRAQIQSIESFFAPNEVETIWITFPDPFRREGDAKRRLTSPRYLEYYKSLLTKNGQVFFKTDNTPLFDYTLELLSERNDIIDLEYTRNLYDSEYMDDHYGIKTKFEEKFYNLGESIKYMKFKFDHEK</sequence>
<dbReference type="UniPathway" id="UPA00989"/>
<evidence type="ECO:0000256" key="7">
    <source>
        <dbReference type="HAMAP-Rule" id="MF_01057"/>
    </source>
</evidence>
<comment type="pathway">
    <text evidence="7">tRNA modification; N(7)-methylguanine-tRNA biosynthesis.</text>
</comment>
<evidence type="ECO:0000256" key="2">
    <source>
        <dbReference type="ARBA" id="ARBA00003015"/>
    </source>
</evidence>
<dbReference type="Gene3D" id="3.40.50.150">
    <property type="entry name" value="Vaccinia Virus protein VP39"/>
    <property type="match status" value="1"/>
</dbReference>
<dbReference type="RefSeq" id="WP_053225103.1">
    <property type="nucleotide sequence ID" value="NZ_JSVA01000033.1"/>
</dbReference>
<evidence type="ECO:0000313" key="9">
    <source>
        <dbReference type="Proteomes" id="UP000036908"/>
    </source>
</evidence>
<dbReference type="InterPro" id="IPR055361">
    <property type="entry name" value="tRNA_methyltr_TrmB_bact"/>
</dbReference>
<dbReference type="InterPro" id="IPR029063">
    <property type="entry name" value="SAM-dependent_MTases_sf"/>
</dbReference>
<dbReference type="AlphaFoldDB" id="A0A0L8AG82"/>
<comment type="caution">
    <text evidence="7">Lacks conserved residue(s) required for the propagation of feature annotation.</text>
</comment>
<evidence type="ECO:0000256" key="3">
    <source>
        <dbReference type="ARBA" id="ARBA00022603"/>
    </source>
</evidence>
<comment type="catalytic activity">
    <reaction evidence="1 7">
        <text>guanosine(46) in tRNA + S-adenosyl-L-methionine = N(7)-methylguanosine(46) in tRNA + S-adenosyl-L-homocysteine</text>
        <dbReference type="Rhea" id="RHEA:42708"/>
        <dbReference type="Rhea" id="RHEA-COMP:10188"/>
        <dbReference type="Rhea" id="RHEA-COMP:10189"/>
        <dbReference type="ChEBI" id="CHEBI:57856"/>
        <dbReference type="ChEBI" id="CHEBI:59789"/>
        <dbReference type="ChEBI" id="CHEBI:74269"/>
        <dbReference type="ChEBI" id="CHEBI:74480"/>
        <dbReference type="EC" id="2.1.1.33"/>
    </reaction>
</comment>
<dbReference type="Pfam" id="PF02390">
    <property type="entry name" value="Methyltransf_4"/>
    <property type="match status" value="1"/>
</dbReference>
<organism evidence="8 9">
    <name type="scientific">Roseivirga seohaensis subsp. aquiponti</name>
    <dbReference type="NCBI Taxonomy" id="1566026"/>
    <lineage>
        <taxon>Bacteria</taxon>
        <taxon>Pseudomonadati</taxon>
        <taxon>Bacteroidota</taxon>
        <taxon>Cytophagia</taxon>
        <taxon>Cytophagales</taxon>
        <taxon>Roseivirgaceae</taxon>
        <taxon>Roseivirga</taxon>
    </lineage>
</organism>
<proteinExistence type="inferred from homology"/>
<accession>A0A0L8AG82</accession>